<dbReference type="InterPro" id="IPR001307">
    <property type="entry name" value="Thiosulphate_STrfase_CS"/>
</dbReference>
<evidence type="ECO:0000313" key="4">
    <source>
        <dbReference type="EMBL" id="TYP74328.1"/>
    </source>
</evidence>
<sequence length="322" mass="37079">MLSGMTYRISSVIILSVFVFSCNKQRDKTFPKSELEVSSYASSDHLIEAEELLKVYRQKHLKIIDFRKATAYAEKHIDGALNIWRTDIEDTSYPYKGMMANKEKLEALFRKLGIKNDDLLIVYDDKGSADASRLWWVLKNYNFESVRILNGGLKAWETIEGAMNDKLVPIISSEFILPVMSSLDLLIEKDEMIEMVNSNRKKIILDTRSQDEFTGKRQKNGAARAGRIPNSVLIDWAEAIEYEGTQKFKTYNELEKIYNRLGASKNDLIISYCHSGVRSAHTTFVLTELLGYNNVKNYDGSWVEWSYFKNLPFEQDSITKLN</sequence>
<accession>A0A5S5C6U9</accession>
<dbReference type="CDD" id="cd01448">
    <property type="entry name" value="TST_Repeat_1"/>
    <property type="match status" value="1"/>
</dbReference>
<evidence type="ECO:0000256" key="2">
    <source>
        <dbReference type="RuleBase" id="RU000507"/>
    </source>
</evidence>
<evidence type="ECO:0000259" key="3">
    <source>
        <dbReference type="PROSITE" id="PS50206"/>
    </source>
</evidence>
<proteinExistence type="predicted"/>
<dbReference type="PANTHER" id="PTHR43855:SF1">
    <property type="entry name" value="THIOSULFATE SULFURTRANSFERASE"/>
    <property type="match status" value="1"/>
</dbReference>
<dbReference type="Gene3D" id="3.40.250.10">
    <property type="entry name" value="Rhodanese-like domain"/>
    <property type="match status" value="2"/>
</dbReference>
<dbReference type="SMART" id="SM00450">
    <property type="entry name" value="RHOD"/>
    <property type="match status" value="2"/>
</dbReference>
<protein>
    <recommendedName>
        <fullName evidence="2">Sulfurtransferase</fullName>
    </recommendedName>
</protein>
<dbReference type="PANTHER" id="PTHR43855">
    <property type="entry name" value="THIOSULFATE SULFURTRANSFERASE"/>
    <property type="match status" value="1"/>
</dbReference>
<organism evidence="4 5">
    <name type="scientific">Aquimarina intermedia</name>
    <dbReference type="NCBI Taxonomy" id="350814"/>
    <lineage>
        <taxon>Bacteria</taxon>
        <taxon>Pseudomonadati</taxon>
        <taxon>Bacteroidota</taxon>
        <taxon>Flavobacteriia</taxon>
        <taxon>Flavobacteriales</taxon>
        <taxon>Flavobacteriaceae</taxon>
        <taxon>Aquimarina</taxon>
    </lineage>
</organism>
<dbReference type="CDD" id="cd01449">
    <property type="entry name" value="TST_Repeat_2"/>
    <property type="match status" value="1"/>
</dbReference>
<evidence type="ECO:0000313" key="5">
    <source>
        <dbReference type="Proteomes" id="UP000324376"/>
    </source>
</evidence>
<dbReference type="GO" id="GO:0004792">
    <property type="term" value="F:thiosulfate-cyanide sulfurtransferase activity"/>
    <property type="evidence" value="ECO:0007669"/>
    <property type="project" value="InterPro"/>
</dbReference>
<dbReference type="PROSITE" id="PS00683">
    <property type="entry name" value="RHODANESE_2"/>
    <property type="match status" value="1"/>
</dbReference>
<name>A0A5S5C6U9_9FLAO</name>
<dbReference type="OrthoDB" id="9770030at2"/>
<gene>
    <name evidence="4" type="ORF">BD809_104148</name>
</gene>
<keyword evidence="2 4" id="KW-0808">Transferase</keyword>
<dbReference type="EMBL" id="VNHU01000004">
    <property type="protein sequence ID" value="TYP74328.1"/>
    <property type="molecule type" value="Genomic_DNA"/>
</dbReference>
<comment type="caution">
    <text evidence="4">The sequence shown here is derived from an EMBL/GenBank/DDBJ whole genome shotgun (WGS) entry which is preliminary data.</text>
</comment>
<dbReference type="InterPro" id="IPR001763">
    <property type="entry name" value="Rhodanese-like_dom"/>
</dbReference>
<reference evidence="4 5" key="1">
    <citation type="submission" date="2019-07" db="EMBL/GenBank/DDBJ databases">
        <title>Genomic Encyclopedia of Archaeal and Bacterial Type Strains, Phase II (KMG-II): from individual species to whole genera.</title>
        <authorList>
            <person name="Goeker M."/>
        </authorList>
    </citation>
    <scope>NUCLEOTIDE SEQUENCE [LARGE SCALE GENOMIC DNA]</scope>
    <source>
        <strain evidence="4 5">DSM 17527</strain>
    </source>
</reference>
<keyword evidence="4" id="KW-0670">Pyruvate</keyword>
<dbReference type="PROSITE" id="PS50206">
    <property type="entry name" value="RHODANESE_3"/>
    <property type="match status" value="2"/>
</dbReference>
<dbReference type="InterPro" id="IPR036873">
    <property type="entry name" value="Rhodanese-like_dom_sf"/>
</dbReference>
<feature type="domain" description="Rhodanese" evidence="3">
    <location>
        <begin position="198"/>
        <end position="314"/>
    </location>
</feature>
<dbReference type="InterPro" id="IPR051126">
    <property type="entry name" value="Thiosulfate_sulfurtransferase"/>
</dbReference>
<dbReference type="Pfam" id="PF00581">
    <property type="entry name" value="Rhodanese"/>
    <property type="match status" value="2"/>
</dbReference>
<feature type="domain" description="Rhodanese" evidence="3">
    <location>
        <begin position="57"/>
        <end position="165"/>
    </location>
</feature>
<keyword evidence="5" id="KW-1185">Reference proteome</keyword>
<dbReference type="SUPFAM" id="SSF52821">
    <property type="entry name" value="Rhodanese/Cell cycle control phosphatase"/>
    <property type="match status" value="2"/>
</dbReference>
<evidence type="ECO:0000256" key="1">
    <source>
        <dbReference type="ARBA" id="ARBA00022737"/>
    </source>
</evidence>
<dbReference type="AlphaFoldDB" id="A0A5S5C6U9"/>
<dbReference type="Proteomes" id="UP000324376">
    <property type="component" value="Unassembled WGS sequence"/>
</dbReference>
<keyword evidence="1" id="KW-0677">Repeat</keyword>